<proteinExistence type="predicted"/>
<protein>
    <recommendedName>
        <fullName evidence="3">Macro domain-containing protein</fullName>
    </recommendedName>
</protein>
<sequence length="337" mass="36855">MDWFERLTGFPEGDYATTVQNLQVEGEHLHSTINGKSYRTGRLELASLKTLRDRVSQAIRSPGRLRVSAVVGDVRRMHQAPENSTALFQVASQFNLLEMASPKFTPNDGVGCYEHDRTQGPACAIAAGAATIYRNYFVPVDGQIGQTAERQINCLHDVGVTLTGILGLPLEKLWALRNGYALCSELGLDAISECLQSLSLEKIDEIRGDLKVGVHSDVEVTDSRTKIRPVVSQVFCSALPVAYTRIPSERWAPFASLVLEAAYEATLLAAILNHANGNSSVVLLTHLGGGAFGNNPEWITRAIRRALVAVSDFDLDVKIVSFSRITTDTAELVNEFR</sequence>
<gene>
    <name evidence="1" type="ORF">F8237_17085</name>
</gene>
<dbReference type="EMBL" id="CP044543">
    <property type="protein sequence ID" value="QFI73970.1"/>
    <property type="molecule type" value="Genomic_DNA"/>
</dbReference>
<dbReference type="RefSeq" id="WP_151646429.1">
    <property type="nucleotide sequence ID" value="NZ_CP044543.1"/>
</dbReference>
<dbReference type="KEGG" id="bbet:F8237_17085"/>
<name>A0A5P6P6Q9_9BRAD</name>
<evidence type="ECO:0008006" key="3">
    <source>
        <dbReference type="Google" id="ProtNLM"/>
    </source>
</evidence>
<organism evidence="1 2">
    <name type="scientific">Bradyrhizobium betae</name>
    <dbReference type="NCBI Taxonomy" id="244734"/>
    <lineage>
        <taxon>Bacteria</taxon>
        <taxon>Pseudomonadati</taxon>
        <taxon>Pseudomonadota</taxon>
        <taxon>Alphaproteobacteria</taxon>
        <taxon>Hyphomicrobiales</taxon>
        <taxon>Nitrobacteraceae</taxon>
        <taxon>Bradyrhizobium</taxon>
    </lineage>
</organism>
<dbReference type="OrthoDB" id="1452819at2"/>
<evidence type="ECO:0000313" key="1">
    <source>
        <dbReference type="EMBL" id="QFI73970.1"/>
    </source>
</evidence>
<reference evidence="2" key="1">
    <citation type="submission" date="2019-10" db="EMBL/GenBank/DDBJ databases">
        <title>Complete Genome Sequence of Bradyrhizobium betae type strain PL7HG1T.</title>
        <authorList>
            <person name="Bromfield E.S.P."/>
            <person name="Cloutier S."/>
        </authorList>
    </citation>
    <scope>NUCLEOTIDE SEQUENCE [LARGE SCALE GENOMIC DNA]</scope>
    <source>
        <strain evidence="2">PL7HG1</strain>
    </source>
</reference>
<dbReference type="AlphaFoldDB" id="A0A5P6P6Q9"/>
<dbReference type="Proteomes" id="UP000325641">
    <property type="component" value="Chromosome"/>
</dbReference>
<accession>A0A5P6P6Q9</accession>
<dbReference type="PANTHER" id="PTHR35609:SF1">
    <property type="entry name" value="MACRO DOMAIN-CONTAINING PROTEIN"/>
    <property type="match status" value="1"/>
</dbReference>
<dbReference type="PANTHER" id="PTHR35609">
    <property type="entry name" value="MACRO DOMAIN-CONTAINING PROTEIN"/>
    <property type="match status" value="1"/>
</dbReference>
<evidence type="ECO:0000313" key="2">
    <source>
        <dbReference type="Proteomes" id="UP000325641"/>
    </source>
</evidence>